<proteinExistence type="predicted"/>
<dbReference type="Gene3D" id="1.10.3550.10">
    <property type="entry name" value="eoxyguanosinetriphosphate triphosphohydrolase domain-like"/>
    <property type="match status" value="1"/>
</dbReference>
<comment type="caution">
    <text evidence="4">The sequence shown here is derived from an EMBL/GenBank/DDBJ whole genome shotgun (WGS) entry which is preliminary data.</text>
</comment>
<dbReference type="GO" id="GO:0006203">
    <property type="term" value="P:dGTP catabolic process"/>
    <property type="evidence" value="ECO:0007669"/>
    <property type="project" value="TreeGrafter"/>
</dbReference>
<dbReference type="Proteomes" id="UP000445582">
    <property type="component" value="Unassembled WGS sequence"/>
</dbReference>
<feature type="domain" description="HD/PDEase" evidence="3">
    <location>
        <begin position="63"/>
        <end position="267"/>
    </location>
</feature>
<dbReference type="InterPro" id="IPR050135">
    <property type="entry name" value="dGTPase-like"/>
</dbReference>
<accession>A0A844YDG5</accession>
<feature type="compositionally biased region" description="Polar residues" evidence="2">
    <location>
        <begin position="1"/>
        <end position="12"/>
    </location>
</feature>
<protein>
    <submittedName>
        <fullName evidence="4">DNTP triphosphohydrolase</fullName>
    </submittedName>
</protein>
<evidence type="ECO:0000259" key="3">
    <source>
        <dbReference type="SMART" id="SM00471"/>
    </source>
</evidence>
<dbReference type="InterPro" id="IPR006261">
    <property type="entry name" value="dGTPase"/>
</dbReference>
<keyword evidence="5" id="KW-1185">Reference proteome</keyword>
<dbReference type="InterPro" id="IPR003607">
    <property type="entry name" value="HD/PDEase_dom"/>
</dbReference>
<dbReference type="RefSeq" id="WP_160671263.1">
    <property type="nucleotide sequence ID" value="NZ_WTYN01000001.1"/>
</dbReference>
<evidence type="ECO:0000256" key="2">
    <source>
        <dbReference type="SAM" id="MobiDB-lite"/>
    </source>
</evidence>
<dbReference type="SUPFAM" id="SSF109604">
    <property type="entry name" value="HD-domain/PDEase-like"/>
    <property type="match status" value="1"/>
</dbReference>
<dbReference type="InterPro" id="IPR027432">
    <property type="entry name" value="dGTP_triphosphohydrolase_C"/>
</dbReference>
<dbReference type="Gene3D" id="1.10.3410.10">
    <property type="entry name" value="putative deoxyguanosinetriphosphate triphosphohydrolase like domain"/>
    <property type="match status" value="1"/>
</dbReference>
<dbReference type="AlphaFoldDB" id="A0A844YDG5"/>
<organism evidence="4 5">
    <name type="scientific">Qipengyuania oceanensis</name>
    <dbReference type="NCBI Taxonomy" id="1463597"/>
    <lineage>
        <taxon>Bacteria</taxon>
        <taxon>Pseudomonadati</taxon>
        <taxon>Pseudomonadota</taxon>
        <taxon>Alphaproteobacteria</taxon>
        <taxon>Sphingomonadales</taxon>
        <taxon>Erythrobacteraceae</taxon>
        <taxon>Qipengyuania</taxon>
    </lineage>
</organism>
<dbReference type="PANTHER" id="PTHR11373:SF32">
    <property type="entry name" value="DEOXYGUANOSINETRIPHOSPHATE TRIPHOSPHOHYDROLASE"/>
    <property type="match status" value="1"/>
</dbReference>
<dbReference type="SMART" id="SM00471">
    <property type="entry name" value="HDc"/>
    <property type="match status" value="1"/>
</dbReference>
<feature type="compositionally biased region" description="Basic and acidic residues" evidence="2">
    <location>
        <begin position="17"/>
        <end position="34"/>
    </location>
</feature>
<dbReference type="PANTHER" id="PTHR11373">
    <property type="entry name" value="DEOXYNUCLEOSIDE TRIPHOSPHATE TRIPHOSPHOHYDROLASE"/>
    <property type="match status" value="1"/>
</dbReference>
<gene>
    <name evidence="4" type="primary">dgt</name>
    <name evidence="4" type="ORF">GRI48_03110</name>
</gene>
<evidence type="ECO:0000313" key="4">
    <source>
        <dbReference type="EMBL" id="MXO61992.1"/>
    </source>
</evidence>
<sequence length="475" mass="52790">MSREQSFWSTERLSPGKPDEKGTDGDRAHRSAFEHDHDRILFSTPVRRLSDKTQVFPLEKNDGVRTRLTHSHEVSNLSRSIGARIKRRNAASFDGQDFEKVVAPILGAIGLAHDLGNPPFGHQGEAAISRWFEQRKGWIFDRESDAESSGAIEPVTTDCKAEFTSFDGNPQSIRLLTRLQTSFGKVGLDLTAATIAASLKYPVSAANMNKDDPIAKKFGFFASEADIIHWAWEQTGLSEGQRHPLTWLMEAADDIAYSVLDVEDAMKKGIISPNDLINVLQADGNHTVLSDKILADFQKADQSNRPPSIIRDIKIGYARSHLIANLIEHATDAYLAKEAEILALTPILPLMDSSELCDCLKGIAFEYAFGNTEVLQVEAIGRRSVEELMSHFWTAIHVRKDPTKIDSKRSDAFSRYVYSLISSNYIEAATDLAQAGSEGCAQRLRYRELRLLTDMISGMTDSFAMNIAKEIATVE</sequence>
<dbReference type="EMBL" id="WTYN01000001">
    <property type="protein sequence ID" value="MXO61992.1"/>
    <property type="molecule type" value="Genomic_DNA"/>
</dbReference>
<evidence type="ECO:0000256" key="1">
    <source>
        <dbReference type="ARBA" id="ARBA00022801"/>
    </source>
</evidence>
<keyword evidence="1 4" id="KW-0378">Hydrolase</keyword>
<dbReference type="GO" id="GO:0008832">
    <property type="term" value="F:dGTPase activity"/>
    <property type="evidence" value="ECO:0007669"/>
    <property type="project" value="TreeGrafter"/>
</dbReference>
<feature type="region of interest" description="Disordered" evidence="2">
    <location>
        <begin position="1"/>
        <end position="34"/>
    </location>
</feature>
<name>A0A844YDG5_9SPHN</name>
<dbReference type="InterPro" id="IPR023293">
    <property type="entry name" value="dGTP_triP_hydro_central_sf"/>
</dbReference>
<dbReference type="OrthoDB" id="9803619at2"/>
<reference evidence="4 5" key="1">
    <citation type="submission" date="2019-12" db="EMBL/GenBank/DDBJ databases">
        <title>Genomic-based taxomic classification of the family Erythrobacteraceae.</title>
        <authorList>
            <person name="Xu L."/>
        </authorList>
    </citation>
    <scope>NUCLEOTIDE SEQUENCE [LARGE SCALE GENOMIC DNA]</scope>
    <source>
        <strain evidence="4 5">MCCC 1A09965</strain>
    </source>
</reference>
<dbReference type="Gene3D" id="1.10.3210.10">
    <property type="entry name" value="Hypothetical protein af1432"/>
    <property type="match status" value="1"/>
</dbReference>
<dbReference type="NCBIfam" id="TIGR01353">
    <property type="entry name" value="dGTP_triPase"/>
    <property type="match status" value="1"/>
</dbReference>
<evidence type="ECO:0000313" key="5">
    <source>
        <dbReference type="Proteomes" id="UP000445582"/>
    </source>
</evidence>